<comment type="caution">
    <text evidence="3">The sequence shown here is derived from an EMBL/GenBank/DDBJ whole genome shotgun (WGS) entry which is preliminary data.</text>
</comment>
<evidence type="ECO:0000313" key="3">
    <source>
        <dbReference type="EMBL" id="MFC1849603.1"/>
    </source>
</evidence>
<dbReference type="Gene3D" id="1.20.144.10">
    <property type="entry name" value="Phosphatidic acid phosphatase type 2/haloperoxidase"/>
    <property type="match status" value="1"/>
</dbReference>
<dbReference type="Proteomes" id="UP001594351">
    <property type="component" value="Unassembled WGS sequence"/>
</dbReference>
<feature type="domain" description="Inositolphosphotransferase Aur1/Ipt1" evidence="2">
    <location>
        <begin position="52"/>
        <end position="194"/>
    </location>
</feature>
<feature type="transmembrane region" description="Helical" evidence="1">
    <location>
        <begin position="155"/>
        <end position="173"/>
    </location>
</feature>
<keyword evidence="4" id="KW-1185">Reference proteome</keyword>
<evidence type="ECO:0000259" key="2">
    <source>
        <dbReference type="Pfam" id="PF14378"/>
    </source>
</evidence>
<dbReference type="SUPFAM" id="SSF48317">
    <property type="entry name" value="Acid phosphatase/Vanadium-dependent haloperoxidase"/>
    <property type="match status" value="1"/>
</dbReference>
<keyword evidence="1" id="KW-0812">Transmembrane</keyword>
<feature type="transmembrane region" description="Helical" evidence="1">
    <location>
        <begin position="216"/>
        <end position="235"/>
    </location>
</feature>
<sequence>MNLLKRFYQKFEILCLTFFVGGIIFPFYVVINYFSVGREHTILSCFIDQAIPFIPAWEYVYAFVYFAAFTPLTIIRSASYFRRIAFMYASVMIVGEIIFLLFPVMMIRVIPSGEGFVNWGINLNNYLDPPFNCFPSMHVGNAFCASFAIYNVHRFLGIISVVGAILIGLSTLFVKQHYVLDVMAGFLLSYVFYILWIKSYNLTGIPRQKVMRNPYWFLVGPALYLLAVFILFMLFKSGITIPKPPWEIPQNVIYQ</sequence>
<dbReference type="Pfam" id="PF14378">
    <property type="entry name" value="PAP2_3"/>
    <property type="match status" value="1"/>
</dbReference>
<evidence type="ECO:0000256" key="1">
    <source>
        <dbReference type="SAM" id="Phobius"/>
    </source>
</evidence>
<keyword evidence="1" id="KW-1133">Transmembrane helix</keyword>
<dbReference type="EMBL" id="JBHPBY010000048">
    <property type="protein sequence ID" value="MFC1849603.1"/>
    <property type="molecule type" value="Genomic_DNA"/>
</dbReference>
<keyword evidence="1" id="KW-0472">Membrane</keyword>
<feature type="transmembrane region" description="Helical" evidence="1">
    <location>
        <begin position="56"/>
        <end position="74"/>
    </location>
</feature>
<gene>
    <name evidence="3" type="ORF">ACFL27_05280</name>
</gene>
<feature type="transmembrane region" description="Helical" evidence="1">
    <location>
        <begin position="86"/>
        <end position="110"/>
    </location>
</feature>
<protein>
    <submittedName>
        <fullName evidence="3">Phosphatase PAP2 family protein</fullName>
    </submittedName>
</protein>
<feature type="transmembrane region" description="Helical" evidence="1">
    <location>
        <begin position="178"/>
        <end position="196"/>
    </location>
</feature>
<dbReference type="InterPro" id="IPR036938">
    <property type="entry name" value="PAP2/HPO_sf"/>
</dbReference>
<name>A0ABV6YTV0_UNCC1</name>
<organism evidence="3 4">
    <name type="scientific">candidate division CSSED10-310 bacterium</name>
    <dbReference type="NCBI Taxonomy" id="2855610"/>
    <lineage>
        <taxon>Bacteria</taxon>
        <taxon>Bacteria division CSSED10-310</taxon>
    </lineage>
</organism>
<dbReference type="InterPro" id="IPR026841">
    <property type="entry name" value="Aur1/Ipt1"/>
</dbReference>
<evidence type="ECO:0000313" key="4">
    <source>
        <dbReference type="Proteomes" id="UP001594351"/>
    </source>
</evidence>
<reference evidence="3 4" key="1">
    <citation type="submission" date="2024-09" db="EMBL/GenBank/DDBJ databases">
        <title>Laminarin stimulates single cell rates of sulfate reduction while oxygen inhibits transcriptomic activity in coastal marine sediment.</title>
        <authorList>
            <person name="Lindsay M."/>
            <person name="Orcutt B."/>
            <person name="Emerson D."/>
            <person name="Stepanauskas R."/>
            <person name="D'Angelo T."/>
        </authorList>
    </citation>
    <scope>NUCLEOTIDE SEQUENCE [LARGE SCALE GENOMIC DNA]</scope>
    <source>
        <strain evidence="3">SAG AM-311-K15</strain>
    </source>
</reference>
<proteinExistence type="predicted"/>
<feature type="transmembrane region" description="Helical" evidence="1">
    <location>
        <begin position="12"/>
        <end position="36"/>
    </location>
</feature>
<accession>A0ABV6YTV0</accession>